<gene>
    <name evidence="4" type="ORF">A2827_03530</name>
</gene>
<dbReference type="InterPro" id="IPR001732">
    <property type="entry name" value="UDP-Glc/GDP-Man_DH_N"/>
</dbReference>
<dbReference type="Proteomes" id="UP000177932">
    <property type="component" value="Unassembled WGS sequence"/>
</dbReference>
<evidence type="ECO:0000259" key="2">
    <source>
        <dbReference type="Pfam" id="PF00984"/>
    </source>
</evidence>
<accession>A0A1G2H4T3</accession>
<dbReference type="GO" id="GO:0051287">
    <property type="term" value="F:NAD binding"/>
    <property type="evidence" value="ECO:0007669"/>
    <property type="project" value="InterPro"/>
</dbReference>
<feature type="domain" description="UDP-glucose/GDP-mannose dehydrogenase dimerisation" evidence="2">
    <location>
        <begin position="168"/>
        <end position="263"/>
    </location>
</feature>
<organism evidence="4 5">
    <name type="scientific">Candidatus Spechtbacteria bacterium RIFCSPHIGHO2_01_FULL_43_30</name>
    <dbReference type="NCBI Taxonomy" id="1802158"/>
    <lineage>
        <taxon>Bacteria</taxon>
        <taxon>Candidatus Spechtiibacteriota</taxon>
    </lineage>
</organism>
<protein>
    <recommendedName>
        <fullName evidence="6">UDP-glucose/GDP-mannose dehydrogenase dimerisation domain-containing protein</fullName>
    </recommendedName>
</protein>
<dbReference type="GO" id="GO:0016616">
    <property type="term" value="F:oxidoreductase activity, acting on the CH-OH group of donors, NAD or NADP as acceptor"/>
    <property type="evidence" value="ECO:0007669"/>
    <property type="project" value="InterPro"/>
</dbReference>
<comment type="caution">
    <text evidence="4">The sequence shown here is derived from an EMBL/GenBank/DDBJ whole genome shotgun (WGS) entry which is preliminary data.</text>
</comment>
<evidence type="ECO:0000259" key="3">
    <source>
        <dbReference type="Pfam" id="PF03721"/>
    </source>
</evidence>
<evidence type="ECO:0000313" key="4">
    <source>
        <dbReference type="EMBL" id="OGZ57330.1"/>
    </source>
</evidence>
<dbReference type="InterPro" id="IPR036291">
    <property type="entry name" value="NAD(P)-bd_dom_sf"/>
</dbReference>
<evidence type="ECO:0000256" key="1">
    <source>
        <dbReference type="ARBA" id="ARBA00006601"/>
    </source>
</evidence>
<dbReference type="SUPFAM" id="SSF51735">
    <property type="entry name" value="NAD(P)-binding Rossmann-fold domains"/>
    <property type="match status" value="1"/>
</dbReference>
<evidence type="ECO:0008006" key="6">
    <source>
        <dbReference type="Google" id="ProtNLM"/>
    </source>
</evidence>
<reference evidence="4 5" key="1">
    <citation type="journal article" date="2016" name="Nat. Commun.">
        <title>Thousands of microbial genomes shed light on interconnected biogeochemical processes in an aquifer system.</title>
        <authorList>
            <person name="Anantharaman K."/>
            <person name="Brown C.T."/>
            <person name="Hug L.A."/>
            <person name="Sharon I."/>
            <person name="Castelle C.J."/>
            <person name="Probst A.J."/>
            <person name="Thomas B.C."/>
            <person name="Singh A."/>
            <person name="Wilkins M.J."/>
            <person name="Karaoz U."/>
            <person name="Brodie E.L."/>
            <person name="Williams K.H."/>
            <person name="Hubbard S.S."/>
            <person name="Banfield J.F."/>
        </authorList>
    </citation>
    <scope>NUCLEOTIDE SEQUENCE [LARGE SCALE GENOMIC DNA]</scope>
</reference>
<dbReference type="InterPro" id="IPR014026">
    <property type="entry name" value="UDP-Glc/GDP-Man_DH_dimer"/>
</dbReference>
<dbReference type="PANTHER" id="PTHR43750:SF3">
    <property type="entry name" value="UDP-GLUCOSE 6-DEHYDROGENASE TUAD"/>
    <property type="match status" value="1"/>
</dbReference>
<dbReference type="EMBL" id="MHOD01000032">
    <property type="protein sequence ID" value="OGZ57330.1"/>
    <property type="molecule type" value="Genomic_DNA"/>
</dbReference>
<dbReference type="AlphaFoldDB" id="A0A1G2H4T3"/>
<feature type="domain" description="UDP-glucose/GDP-mannose dehydrogenase N-terminal" evidence="3">
    <location>
        <begin position="39"/>
        <end position="146"/>
    </location>
</feature>
<dbReference type="SUPFAM" id="SSF48179">
    <property type="entry name" value="6-phosphogluconate dehydrogenase C-terminal domain-like"/>
    <property type="match status" value="1"/>
</dbReference>
<dbReference type="PANTHER" id="PTHR43750">
    <property type="entry name" value="UDP-GLUCOSE 6-DEHYDROGENASE TUAD"/>
    <property type="match status" value="1"/>
</dbReference>
<dbReference type="InterPro" id="IPR008927">
    <property type="entry name" value="6-PGluconate_DH-like_C_sf"/>
</dbReference>
<dbReference type="InterPro" id="IPR013328">
    <property type="entry name" value="6PGD_dom2"/>
</dbReference>
<evidence type="ECO:0000313" key="5">
    <source>
        <dbReference type="Proteomes" id="UP000177932"/>
    </source>
</evidence>
<dbReference type="Pfam" id="PF03721">
    <property type="entry name" value="UDPG_MGDP_dh_N"/>
    <property type="match status" value="1"/>
</dbReference>
<dbReference type="Gene3D" id="3.40.50.720">
    <property type="entry name" value="NAD(P)-binding Rossmann-like Domain"/>
    <property type="match status" value="1"/>
</dbReference>
<proteinExistence type="inferred from homology"/>
<dbReference type="Gene3D" id="1.10.1040.10">
    <property type="entry name" value="N-(1-d-carboxylethyl)-l-norvaline Dehydrogenase, domain 2"/>
    <property type="match status" value="1"/>
</dbReference>
<dbReference type="STRING" id="1802158.A2827_03530"/>
<dbReference type="Pfam" id="PF00984">
    <property type="entry name" value="UDPG_MGDP_dh"/>
    <property type="match status" value="1"/>
</dbReference>
<sequence>MYKQTDIGIIGAGFVGGAIKNYFKKAKIWDKYKDAGNSFEEVVNQPIIFVCLPTPFSSKNTGGVFRGADISAIEENLAKIPAGRVVVIKSTISPGTVEHLQKKYPSVTILFNPEFLTAAVAKKDFQNPDKQIIGYADDKGKKIAKEVIKLLPKPFVKKNKPMVIPALEAEFIKYSINNYYSMKVIFANQIYDVCQKIGADYDIVRKGFTQDKRICDSHFDVWHGGFRGYSGACLPKDIKTFIQFAGEQGVDLKLHKVVDGINEELLNSKEKTQRIK</sequence>
<name>A0A1G2H4T3_9BACT</name>
<comment type="similarity">
    <text evidence="1">Belongs to the UDP-glucose/GDP-mannose dehydrogenase family.</text>
</comment>